<accession>A0A0F5J843</accession>
<reference evidence="1 2" key="1">
    <citation type="submission" date="2013-04" db="EMBL/GenBank/DDBJ databases">
        <title>The Genome Sequence of Parabacteroides gordonii DSM 23371.</title>
        <authorList>
            <consortium name="The Broad Institute Genomics Platform"/>
            <person name="Earl A."/>
            <person name="Ward D."/>
            <person name="Feldgarden M."/>
            <person name="Gevers D."/>
            <person name="Martens E."/>
            <person name="Sakamoto M."/>
            <person name="Benno Y."/>
            <person name="Suzuki N."/>
            <person name="Matsunaga N."/>
            <person name="Koshihara K."/>
            <person name="Seki M."/>
            <person name="Komiya H."/>
            <person name="Walker B."/>
            <person name="Young S."/>
            <person name="Zeng Q."/>
            <person name="Gargeya S."/>
            <person name="Fitzgerald M."/>
            <person name="Haas B."/>
            <person name="Abouelleil A."/>
            <person name="Allen A.W."/>
            <person name="Alvarado L."/>
            <person name="Arachchi H.M."/>
            <person name="Berlin A.M."/>
            <person name="Chapman S.B."/>
            <person name="Gainer-Dewar J."/>
            <person name="Goldberg J."/>
            <person name="Griggs A."/>
            <person name="Gujja S."/>
            <person name="Hansen M."/>
            <person name="Howarth C."/>
            <person name="Imamovic A."/>
            <person name="Ireland A."/>
            <person name="Larimer J."/>
            <person name="McCowan C."/>
            <person name="Murphy C."/>
            <person name="Pearson M."/>
            <person name="Poon T.W."/>
            <person name="Priest M."/>
            <person name="Roberts A."/>
            <person name="Saif S."/>
            <person name="Shea T."/>
            <person name="Sisk P."/>
            <person name="Sykes S."/>
            <person name="Wortman J."/>
            <person name="Nusbaum C."/>
            <person name="Birren B."/>
        </authorList>
    </citation>
    <scope>NUCLEOTIDE SEQUENCE [LARGE SCALE GENOMIC DNA]</scope>
    <source>
        <strain evidence="1 2">MS-1</strain>
    </source>
</reference>
<dbReference type="EMBL" id="AQHW01000017">
    <property type="protein sequence ID" value="KKB54041.1"/>
    <property type="molecule type" value="Genomic_DNA"/>
</dbReference>
<gene>
    <name evidence="1" type="ORF">HMPREF1536_03622</name>
</gene>
<comment type="caution">
    <text evidence="1">The sequence shown here is derived from an EMBL/GenBank/DDBJ whole genome shotgun (WGS) entry which is preliminary data.</text>
</comment>
<sequence>MDNPFIYLRGLRHAEHTVFGVNDGQKYYFDPQFGRRMAYSSGQQVKRSVIEALNMPFAAITFNWEIDKKENKANQKEPHSPCDPSFTDQLLGGYMKAESGSMTVKRRSPLSVSAMRPLHPLLGGIESPTENITFDRTSHPEHHTVKVYWMENKKRGGELSKEELDEWLTTNSRSLPNRAFIQDQTRASGLFVYDIAIDLRTLFCVSTNKLEPELYPEIEAKLRKEGWIEGKNIFGNCLICPKEKREEIIPALAKAIINWRITSNQARTFSLMETVAIAISNDANQIAYAIRGDLKDNTERPDAKPVIDETAHADIFITPIANSYIAGSIGSVDALKKAENKLIELISSFDYENQL</sequence>
<dbReference type="RefSeq" id="WP_028726727.1">
    <property type="nucleotide sequence ID" value="NZ_AUAE01000010.1"/>
</dbReference>
<keyword evidence="2" id="KW-1185">Reference proteome</keyword>
<dbReference type="Proteomes" id="UP000033035">
    <property type="component" value="Unassembled WGS sequence"/>
</dbReference>
<organism evidence="1 2">
    <name type="scientific">Parabacteroides gordonii MS-1 = DSM 23371</name>
    <dbReference type="NCBI Taxonomy" id="1203610"/>
    <lineage>
        <taxon>Bacteria</taxon>
        <taxon>Pseudomonadati</taxon>
        <taxon>Bacteroidota</taxon>
        <taxon>Bacteroidia</taxon>
        <taxon>Bacteroidales</taxon>
        <taxon>Tannerellaceae</taxon>
        <taxon>Parabacteroides</taxon>
    </lineage>
</organism>
<proteinExistence type="predicted"/>
<evidence type="ECO:0000313" key="2">
    <source>
        <dbReference type="Proteomes" id="UP000033035"/>
    </source>
</evidence>
<dbReference type="HOGENOM" id="CLU_741581_0_0_10"/>
<dbReference type="AlphaFoldDB" id="A0A0F5J843"/>
<dbReference type="PATRIC" id="fig|1203610.3.peg.3692"/>
<evidence type="ECO:0000313" key="1">
    <source>
        <dbReference type="EMBL" id="KKB54041.1"/>
    </source>
</evidence>
<name>A0A0F5J843_9BACT</name>
<dbReference type="STRING" id="1203610.HMPREF1536_03622"/>
<evidence type="ECO:0008006" key="3">
    <source>
        <dbReference type="Google" id="ProtNLM"/>
    </source>
</evidence>
<protein>
    <recommendedName>
        <fullName evidence="3">CRISPR-associated protein Cas7</fullName>
    </recommendedName>
</protein>